<dbReference type="Pfam" id="PF12506">
    <property type="entry name" value="DUF3713"/>
    <property type="match status" value="1"/>
</dbReference>
<evidence type="ECO:0000256" key="1">
    <source>
        <dbReference type="ARBA" id="ARBA00010828"/>
    </source>
</evidence>
<dbReference type="HOGENOM" id="CLU_008271_0_0_14"/>
<feature type="coiled-coil region" evidence="2">
    <location>
        <begin position="1011"/>
        <end position="1045"/>
    </location>
</feature>
<name>I6YAH2_MYCWM</name>
<accession>I6YAH2</accession>
<dbReference type="OrthoDB" id="394024at2"/>
<comment type="similarity">
    <text evidence="1">Belongs to the MG307/MG309/MG338 family.</text>
</comment>
<sequence length="1153" mass="130554">MLWIKKLLFTTILGTSVIAPSVTLTRQQEALERLELDSTLKKWNRLLEKISGDSEMEKLSKIFAKNLTTFSRFALINAVKQLLMGWAIKIWENQEDFFPISQRLNKFFFYHHIYHWKTKNEVEELSWELIKKFFIDFFFNEKGWFLLSQFGDFSSFVLKEWEEKERPMKLYEWKISYSNAGEESSSPESKKSKLYDSAVLESLKTRVPYLFPEIEGNKEYSTLISRLTHKNEIELNLFKKKWVTISDLSKITDGYALGALLHMYAQQSTRPQTTSAPAPNTDQVTTLGLKKGSQQQNTPDPLKNPLYIFAGGSESSGAGQGSESGKCLTIDSSLFKEEIKKEFKGKDLCIYGVRWINQWENGGGGGGGSGSSAPNKPKILVSREMDGISFYYSAEDSKLKAENGQQKTLNQQEPEVIEKVKQYLTDNFETIFAKFLVSKKGKNGDQNYTPFTIKSINTTSSDKSQTFDFTEFFKKNSGVIDASVAYLEDLYWTEKIKVLQNILLSVYKHTPQNIQIKRQTSGQKNNISLKKESGLFAPLPFKRSNGEETTKKLELPLAESSGTTNSQKHEFFEDLLKLLPTKQQDSRAQKISLKSKAEELKKLITNKNGQKPFSEDSLRKLFLENSYFRAQLEAISGNKLKAIDTIFALKAEEILFPNKGASGETSKDFSKLLQEFAKTIKGTGGEGQTQDNNTWEDLINKGLFLEPFLNSPIEKKLLYGSFSSSEQVAPEGSSGTSTKEITNKSKNDWMLDNFYFSDSGYESSATSYKELLAFLLSIKWLTENNHSNFEKLINHIFSKNKNKNAYLVWTQEITSEEKKKLEGEGGQQEQQEQEAQPESKLKEFFKETISKELSNPLLSGENTMAGSVGEDGGGGKAQTKNFSSKNSLYETDAYKNGQTGDGQKTKLGGFLGLVTESFSTRDVPPALKNYIFGDFLKFNSTENKNYSIEGAGPQAEGGAKGIVEGAFFSDNHKRNLTKNSDLLDLLKEAKKKTSLLRYLDKETSNSLLIALSQSEKSEEVSELTLEELKEELSKALKSSDTAQVAEAPTSSQSTAIKDLYKLFNRFSGYIYSSKGDQKSPYVFTEKKEGEKEEKYYVGFVYQVNRFDFDSEGIKKLKENLSENTLNTLITLLASNREIRDWIYESEIIRQLSL</sequence>
<gene>
    <name evidence="4" type="ordered locus">WEN_00705</name>
</gene>
<dbReference type="RefSeq" id="WP_014849656.1">
    <property type="nucleotide sequence ID" value="NC_018149.1"/>
</dbReference>
<organism evidence="4 5">
    <name type="scientific">Mycoplasma wenyonii (strain Massachusetts)</name>
    <name type="common">Eperythrozoon wenyonii</name>
    <dbReference type="NCBI Taxonomy" id="1197325"/>
    <lineage>
        <taxon>Bacteria</taxon>
        <taxon>Bacillati</taxon>
        <taxon>Mycoplasmatota</taxon>
        <taxon>Mollicutes</taxon>
        <taxon>Mycoplasmataceae</taxon>
        <taxon>Mycoplasma</taxon>
    </lineage>
</organism>
<proteinExistence type="inferred from homology"/>
<dbReference type="PATRIC" id="fig|1197325.3.peg.156"/>
<keyword evidence="5" id="KW-1185">Reference proteome</keyword>
<evidence type="ECO:0000256" key="2">
    <source>
        <dbReference type="SAM" id="Coils"/>
    </source>
</evidence>
<evidence type="ECO:0000313" key="4">
    <source>
        <dbReference type="EMBL" id="AFN64946.1"/>
    </source>
</evidence>
<evidence type="ECO:0000256" key="3">
    <source>
        <dbReference type="SAM" id="MobiDB-lite"/>
    </source>
</evidence>
<dbReference type="AlphaFoldDB" id="I6YAH2"/>
<reference evidence="4 5" key="1">
    <citation type="journal article" date="2012" name="J. Bacteriol.">
        <title>Complete genome sequence of Mycoplasma wenyonii strain Massachusetts.</title>
        <authorList>
            <person name="Dos Santos A.P."/>
            <person name="Guimaraes A.M."/>
            <person name="do Nascimento N.C."/>
            <person name="Sanmiguel P.J."/>
            <person name="Messick J.B."/>
        </authorList>
    </citation>
    <scope>NUCLEOTIDE SEQUENCE [LARGE SCALE GENOMIC DNA]</scope>
    <source>
        <strain evidence="4 5">Massachusetts</strain>
    </source>
</reference>
<dbReference type="STRING" id="1197325.WEN_00705"/>
<dbReference type="Proteomes" id="UP000009005">
    <property type="component" value="Chromosome"/>
</dbReference>
<dbReference type="InterPro" id="IPR022186">
    <property type="entry name" value="DUF3713"/>
</dbReference>
<protein>
    <submittedName>
        <fullName evidence="4">Uncharacterized protein</fullName>
    </submittedName>
</protein>
<feature type="compositionally biased region" description="Low complexity" evidence="3">
    <location>
        <begin position="827"/>
        <end position="836"/>
    </location>
</feature>
<dbReference type="EMBL" id="CP003703">
    <property type="protein sequence ID" value="AFN64946.1"/>
    <property type="molecule type" value="Genomic_DNA"/>
</dbReference>
<dbReference type="KEGG" id="mwe:WEN_00705"/>
<feature type="region of interest" description="Disordered" evidence="3">
    <location>
        <begin position="268"/>
        <end position="306"/>
    </location>
</feature>
<feature type="compositionally biased region" description="Polar residues" evidence="3">
    <location>
        <begin position="268"/>
        <end position="299"/>
    </location>
</feature>
<keyword evidence="2" id="KW-0175">Coiled coil</keyword>
<evidence type="ECO:0000313" key="5">
    <source>
        <dbReference type="Proteomes" id="UP000009005"/>
    </source>
</evidence>
<feature type="region of interest" description="Disordered" evidence="3">
    <location>
        <begin position="857"/>
        <end position="882"/>
    </location>
</feature>
<feature type="region of interest" description="Disordered" evidence="3">
    <location>
        <begin position="819"/>
        <end position="839"/>
    </location>
</feature>